<dbReference type="Proteomes" id="UP000623681">
    <property type="component" value="Unassembled WGS sequence"/>
</dbReference>
<keyword evidence="3" id="KW-1185">Reference proteome</keyword>
<organism evidence="2 3">
    <name type="scientific">Clostridium paridis</name>
    <dbReference type="NCBI Taxonomy" id="2803863"/>
    <lineage>
        <taxon>Bacteria</taxon>
        <taxon>Bacillati</taxon>
        <taxon>Bacillota</taxon>
        <taxon>Clostridia</taxon>
        <taxon>Eubacteriales</taxon>
        <taxon>Clostridiaceae</taxon>
        <taxon>Clostridium</taxon>
    </lineage>
</organism>
<comment type="caution">
    <text evidence="2">The sequence shown here is derived from an EMBL/GenBank/DDBJ whole genome shotgun (WGS) entry which is preliminary data.</text>
</comment>
<dbReference type="RefSeq" id="WP_202765906.1">
    <property type="nucleotide sequence ID" value="NZ_JAESWA010000010.1"/>
</dbReference>
<keyword evidence="2" id="KW-0067">ATP-binding</keyword>
<dbReference type="PANTHER" id="PTHR30050:SF4">
    <property type="entry name" value="ATP-BINDING PROTEIN RV3427C IN INSERTION SEQUENCE-RELATED"/>
    <property type="match status" value="1"/>
</dbReference>
<dbReference type="GO" id="GO:0005524">
    <property type="term" value="F:ATP binding"/>
    <property type="evidence" value="ECO:0007669"/>
    <property type="project" value="UniProtKB-KW"/>
</dbReference>
<dbReference type="InterPro" id="IPR027417">
    <property type="entry name" value="P-loop_NTPase"/>
</dbReference>
<protein>
    <submittedName>
        <fullName evidence="2">ATP-binding protein</fullName>
    </submittedName>
</protein>
<evidence type="ECO:0000313" key="3">
    <source>
        <dbReference type="Proteomes" id="UP000623681"/>
    </source>
</evidence>
<dbReference type="Pfam" id="PF01695">
    <property type="entry name" value="IstB_IS21"/>
    <property type="match status" value="1"/>
</dbReference>
<dbReference type="InterPro" id="IPR002611">
    <property type="entry name" value="IstB_ATP-bd"/>
</dbReference>
<gene>
    <name evidence="2" type="ORF">JK634_01750</name>
</gene>
<dbReference type="PANTHER" id="PTHR30050">
    <property type="entry name" value="CHROMOSOMAL REPLICATION INITIATOR PROTEIN DNAA"/>
    <property type="match status" value="1"/>
</dbReference>
<dbReference type="GO" id="GO:0006260">
    <property type="term" value="P:DNA replication"/>
    <property type="evidence" value="ECO:0007669"/>
    <property type="project" value="TreeGrafter"/>
</dbReference>
<dbReference type="Gene3D" id="3.40.50.300">
    <property type="entry name" value="P-loop containing nucleotide triphosphate hydrolases"/>
    <property type="match status" value="1"/>
</dbReference>
<dbReference type="AlphaFoldDB" id="A0A937K399"/>
<accession>A0A937K399</accession>
<reference evidence="2" key="1">
    <citation type="submission" date="2021-01" db="EMBL/GenBank/DDBJ databases">
        <title>Genome public.</title>
        <authorList>
            <person name="Liu C."/>
            <person name="Sun Q."/>
        </authorList>
    </citation>
    <scope>NUCLEOTIDE SEQUENCE</scope>
    <source>
        <strain evidence="2">YIM B02565</strain>
    </source>
</reference>
<dbReference type="NCBIfam" id="NF005304">
    <property type="entry name" value="PRK06835.1"/>
    <property type="match status" value="1"/>
</dbReference>
<evidence type="ECO:0000259" key="1">
    <source>
        <dbReference type="SMART" id="SM00382"/>
    </source>
</evidence>
<dbReference type="SUPFAM" id="SSF52540">
    <property type="entry name" value="P-loop containing nucleoside triphosphate hydrolases"/>
    <property type="match status" value="1"/>
</dbReference>
<dbReference type="InterPro" id="IPR003593">
    <property type="entry name" value="AAA+_ATPase"/>
</dbReference>
<sequence>MIKGYKAEVLSLYEQIRENETKALKARKQEIERLYPEITELDQEIGKQSLHLSRSILKAGNNSEALVFEIKNKIMDLRARKYELLVSKGYPQDYLNIHYHCNICKDTGYVGVNPCSCYNAKLVQVYYKNSQLAEAVKKNNFDNWDISLYSSHKTDMEKYSPRKNIETIYQYILKEYIPNFKNHNENLLFFGGPGTGKTFLSDSIAKDLLDSGYLVLYRTSDELIKNFREIKFDNNRDLEDLLINCDLLIIDDLGAEQITEFTITELFNLLNAKLLKNKKMLISTNLSLIDLAKSYTERISSRLIGNFKLCKFYGEDIRVKLNLIKPNKS</sequence>
<proteinExistence type="predicted"/>
<dbReference type="EMBL" id="JAESWA010000010">
    <property type="protein sequence ID" value="MBL4930524.1"/>
    <property type="molecule type" value="Genomic_DNA"/>
</dbReference>
<keyword evidence="2" id="KW-0547">Nucleotide-binding</keyword>
<dbReference type="CDD" id="cd00009">
    <property type="entry name" value="AAA"/>
    <property type="match status" value="1"/>
</dbReference>
<feature type="domain" description="AAA+ ATPase" evidence="1">
    <location>
        <begin position="183"/>
        <end position="310"/>
    </location>
</feature>
<dbReference type="SMART" id="SM00382">
    <property type="entry name" value="AAA"/>
    <property type="match status" value="1"/>
</dbReference>
<evidence type="ECO:0000313" key="2">
    <source>
        <dbReference type="EMBL" id="MBL4930524.1"/>
    </source>
</evidence>
<name>A0A937K399_9CLOT</name>